<feature type="transmembrane region" description="Helical" evidence="7">
    <location>
        <begin position="339"/>
        <end position="367"/>
    </location>
</feature>
<dbReference type="AlphaFoldDB" id="A0A6I5KRS3"/>
<accession>A0A6I5KRS3</accession>
<evidence type="ECO:0000256" key="6">
    <source>
        <dbReference type="ARBA" id="ARBA00023136"/>
    </source>
</evidence>
<evidence type="ECO:0000313" key="9">
    <source>
        <dbReference type="Proteomes" id="UP000468707"/>
    </source>
</evidence>
<dbReference type="InterPro" id="IPR050833">
    <property type="entry name" value="Poly_Biosynth_Transport"/>
</dbReference>
<feature type="transmembrane region" description="Helical" evidence="7">
    <location>
        <begin position="14"/>
        <end position="31"/>
    </location>
</feature>
<feature type="transmembrane region" description="Helical" evidence="7">
    <location>
        <begin position="52"/>
        <end position="74"/>
    </location>
</feature>
<evidence type="ECO:0000256" key="2">
    <source>
        <dbReference type="ARBA" id="ARBA00007430"/>
    </source>
</evidence>
<gene>
    <name evidence="8" type="ORF">GTK07_04840</name>
</gene>
<dbReference type="Proteomes" id="UP000468707">
    <property type="component" value="Unassembled WGS sequence"/>
</dbReference>
<keyword evidence="6 7" id="KW-0472">Membrane</keyword>
<comment type="subcellular location">
    <subcellularLocation>
        <location evidence="1">Cell membrane</location>
        <topology evidence="1">Multi-pass membrane protein</topology>
    </subcellularLocation>
</comment>
<feature type="transmembrane region" description="Helical" evidence="7">
    <location>
        <begin position="86"/>
        <end position="108"/>
    </location>
</feature>
<evidence type="ECO:0000256" key="7">
    <source>
        <dbReference type="SAM" id="Phobius"/>
    </source>
</evidence>
<name>A0A6I5KRS3_9FLAO</name>
<comment type="caution">
    <text evidence="8">The sequence shown here is derived from an EMBL/GenBank/DDBJ whole genome shotgun (WGS) entry which is preliminary data.</text>
</comment>
<keyword evidence="4 7" id="KW-0812">Transmembrane</keyword>
<evidence type="ECO:0000256" key="5">
    <source>
        <dbReference type="ARBA" id="ARBA00022989"/>
    </source>
</evidence>
<dbReference type="PANTHER" id="PTHR30250">
    <property type="entry name" value="PST FAMILY PREDICTED COLANIC ACID TRANSPORTER"/>
    <property type="match status" value="1"/>
</dbReference>
<evidence type="ECO:0000313" key="8">
    <source>
        <dbReference type="EMBL" id="NDV42645.1"/>
    </source>
</evidence>
<dbReference type="PANTHER" id="PTHR30250:SF10">
    <property type="entry name" value="LIPOPOLYSACCHARIDE BIOSYNTHESIS PROTEIN WZXC"/>
    <property type="match status" value="1"/>
</dbReference>
<protein>
    <submittedName>
        <fullName evidence="8">Oligosaccharide flippase family protein</fullName>
    </submittedName>
</protein>
<sequence>MGIILARLLSPTDYGLIGLLTVFIVISQVFIDSGFTKALIQKQNRNENDISTVFIFNVLISVVCYGLLWIGAPFIASFYEIPQLDILLKVLSLSLVLNALFTIPVTLVTIELDFKLLAKINLITVILSGVIAVYLAYTDYGVWALVYQTILKSFFTVILMWFWVKWRPSLKFSKESFKELFSYGSKLLIGSLLNTGANNVSSLLIGKVISAKQLGFYTQGTQFTDIVFKTISSIVNKVLLPTLSKIQDQREVLVKYSKNIIKTASLLTTPVFFLLIVVAEPFIKVLLTEKWLPAVPILQLFALARLITIICGINVNLLYVLGRTDIALKQQYYKIPIRLVFILAALKFGIVYVALGELIATCIHYFFDAYFPGRIMNYGAKNQLKDLAPVFFINMFISIILYMLMFILKNDLLQLILIPVLYGIMYLISMHYLKIPEYVALLNKAKELVQSRKKI</sequence>
<feature type="transmembrane region" description="Helical" evidence="7">
    <location>
        <begin position="120"/>
        <end position="137"/>
    </location>
</feature>
<dbReference type="EMBL" id="JAAAMI010000002">
    <property type="protein sequence ID" value="NDV42645.1"/>
    <property type="molecule type" value="Genomic_DNA"/>
</dbReference>
<dbReference type="GO" id="GO:0005886">
    <property type="term" value="C:plasma membrane"/>
    <property type="evidence" value="ECO:0007669"/>
    <property type="project" value="UniProtKB-SubCell"/>
</dbReference>
<keyword evidence="9" id="KW-1185">Reference proteome</keyword>
<evidence type="ECO:0000256" key="4">
    <source>
        <dbReference type="ARBA" id="ARBA00022692"/>
    </source>
</evidence>
<feature type="transmembrane region" description="Helical" evidence="7">
    <location>
        <begin position="143"/>
        <end position="164"/>
    </location>
</feature>
<dbReference type="CDD" id="cd13127">
    <property type="entry name" value="MATE_tuaB_like"/>
    <property type="match status" value="1"/>
</dbReference>
<keyword evidence="3" id="KW-1003">Cell membrane</keyword>
<keyword evidence="5 7" id="KW-1133">Transmembrane helix</keyword>
<feature type="transmembrane region" description="Helical" evidence="7">
    <location>
        <begin position="387"/>
        <end position="408"/>
    </location>
</feature>
<feature type="transmembrane region" description="Helical" evidence="7">
    <location>
        <begin position="264"/>
        <end position="283"/>
    </location>
</feature>
<feature type="transmembrane region" description="Helical" evidence="7">
    <location>
        <begin position="295"/>
        <end position="319"/>
    </location>
</feature>
<evidence type="ECO:0000256" key="3">
    <source>
        <dbReference type="ARBA" id="ARBA00022475"/>
    </source>
</evidence>
<comment type="similarity">
    <text evidence="2">Belongs to the polysaccharide synthase family.</text>
</comment>
<reference evidence="8 9" key="1">
    <citation type="submission" date="2020-01" db="EMBL/GenBank/DDBJ databases">
        <title>Muricauda sediminis sp.nov. 40Bstr401.</title>
        <authorList>
            <person name="Xue Z."/>
            <person name="Zhu S."/>
            <person name="Ren N."/>
            <person name="Chen T."/>
            <person name="Chen X."/>
            <person name="Chen J."/>
            <person name="Yang J."/>
        </authorList>
    </citation>
    <scope>NUCLEOTIDE SEQUENCE [LARGE SCALE GENOMIC DNA]</scope>
    <source>
        <strain evidence="8 9">40Bstr401</strain>
    </source>
</reference>
<dbReference type="Pfam" id="PF13440">
    <property type="entry name" value="Polysacc_synt_3"/>
    <property type="match status" value="1"/>
</dbReference>
<feature type="transmembrane region" description="Helical" evidence="7">
    <location>
        <begin position="415"/>
        <end position="433"/>
    </location>
</feature>
<proteinExistence type="inferred from homology"/>
<organism evidence="8 9">
    <name type="scientific">Flagellimonas sediminis</name>
    <dbReference type="NCBI Taxonomy" id="2696468"/>
    <lineage>
        <taxon>Bacteria</taxon>
        <taxon>Pseudomonadati</taxon>
        <taxon>Bacteroidota</taxon>
        <taxon>Flavobacteriia</taxon>
        <taxon>Flavobacteriales</taxon>
        <taxon>Flavobacteriaceae</taxon>
        <taxon>Flagellimonas</taxon>
    </lineage>
</organism>
<evidence type="ECO:0000256" key="1">
    <source>
        <dbReference type="ARBA" id="ARBA00004651"/>
    </source>
</evidence>